<dbReference type="Gene3D" id="4.10.490.10">
    <property type="entry name" value="High potential iron-sulphur protein"/>
    <property type="match status" value="1"/>
</dbReference>
<accession>A0A1X7ARS8</accession>
<evidence type="ECO:0000256" key="6">
    <source>
        <dbReference type="ARBA" id="ARBA00023004"/>
    </source>
</evidence>
<dbReference type="RefSeq" id="WP_087113295.1">
    <property type="nucleotide sequence ID" value="NZ_CBCSCN010000020.1"/>
</dbReference>
<comment type="subunit">
    <text evidence="8">Homodimer.</text>
</comment>
<evidence type="ECO:0000256" key="4">
    <source>
        <dbReference type="ARBA" id="ARBA00022723"/>
    </source>
</evidence>
<gene>
    <name evidence="10" type="primary">hip</name>
    <name evidence="10" type="ORF">EHSB41UT_04671</name>
</gene>
<dbReference type="OrthoDB" id="5298540at2"/>
<evidence type="ECO:0000256" key="5">
    <source>
        <dbReference type="ARBA" id="ARBA00022982"/>
    </source>
</evidence>
<comment type="similarity">
    <text evidence="8">Belongs to the high-potential iron-sulfur protein (HiPIP) family.</text>
</comment>
<evidence type="ECO:0000313" key="11">
    <source>
        <dbReference type="Proteomes" id="UP000196573"/>
    </source>
</evidence>
<dbReference type="PROSITE" id="PS51318">
    <property type="entry name" value="TAT"/>
    <property type="match status" value="1"/>
</dbReference>
<dbReference type="Proteomes" id="UP000196573">
    <property type="component" value="Unassembled WGS sequence"/>
</dbReference>
<keyword evidence="7 8" id="KW-0411">Iron-sulfur</keyword>
<dbReference type="InterPro" id="IPR000170">
    <property type="entry name" value="High_potential_FeS_prot"/>
</dbReference>
<evidence type="ECO:0000256" key="7">
    <source>
        <dbReference type="ARBA" id="ARBA00023014"/>
    </source>
</evidence>
<dbReference type="SUPFAM" id="SSF57652">
    <property type="entry name" value="HIPIP (high potential iron protein)"/>
    <property type="match status" value="1"/>
</dbReference>
<keyword evidence="11" id="KW-1185">Reference proteome</keyword>
<keyword evidence="5 8" id="KW-0249">Electron transport</keyword>
<evidence type="ECO:0000259" key="9">
    <source>
        <dbReference type="PROSITE" id="PS51373"/>
    </source>
</evidence>
<dbReference type="InterPro" id="IPR006311">
    <property type="entry name" value="TAT_signal"/>
</dbReference>
<keyword evidence="3 8" id="KW-0004">4Fe-4S</keyword>
<dbReference type="PROSITE" id="PS51373">
    <property type="entry name" value="HIPIP"/>
    <property type="match status" value="1"/>
</dbReference>
<proteinExistence type="inferred from homology"/>
<evidence type="ECO:0000313" key="10">
    <source>
        <dbReference type="EMBL" id="SMA50853.1"/>
    </source>
</evidence>
<protein>
    <recommendedName>
        <fullName evidence="8">High-potential iron-sulfur protein</fullName>
        <shortName evidence="8">HiPIP</shortName>
    </recommendedName>
</protein>
<organism evidence="10 11">
    <name type="scientific">Parendozoicomonas haliclonae</name>
    <dbReference type="NCBI Taxonomy" id="1960125"/>
    <lineage>
        <taxon>Bacteria</taxon>
        <taxon>Pseudomonadati</taxon>
        <taxon>Pseudomonadota</taxon>
        <taxon>Gammaproteobacteria</taxon>
        <taxon>Oceanospirillales</taxon>
        <taxon>Endozoicomonadaceae</taxon>
        <taxon>Parendozoicomonas</taxon>
    </lineage>
</organism>
<evidence type="ECO:0000256" key="3">
    <source>
        <dbReference type="ARBA" id="ARBA00022485"/>
    </source>
</evidence>
<keyword evidence="6 8" id="KW-0408">Iron</keyword>
<evidence type="ECO:0000256" key="2">
    <source>
        <dbReference type="ARBA" id="ARBA00022448"/>
    </source>
</evidence>
<dbReference type="InterPro" id="IPR036369">
    <property type="entry name" value="HIPIP_sf"/>
</dbReference>
<feature type="domain" description="High potential iron-sulfur proteins family profile" evidence="9">
    <location>
        <begin position="39"/>
        <end position="111"/>
    </location>
</feature>
<dbReference type="GO" id="GO:0009055">
    <property type="term" value="F:electron transfer activity"/>
    <property type="evidence" value="ECO:0007669"/>
    <property type="project" value="InterPro"/>
</dbReference>
<keyword evidence="4 8" id="KW-0479">Metal-binding</keyword>
<dbReference type="EMBL" id="FWPT01000018">
    <property type="protein sequence ID" value="SMA50853.1"/>
    <property type="molecule type" value="Genomic_DNA"/>
</dbReference>
<dbReference type="GO" id="GO:0019646">
    <property type="term" value="P:aerobic electron transport chain"/>
    <property type="evidence" value="ECO:0007669"/>
    <property type="project" value="InterPro"/>
</dbReference>
<sequence length="111" mass="11954">MSSQHDHPRGAKSRRQFLKLASGIALIPLVNISSVSAEDKKLIPLMESDPQAQALKYVATQEKAQSMPGYKAGSKCDNCLHFVAGTNGCNIFPGRSVDPDGWCAVWAPKPS</sequence>
<comment type="function">
    <text evidence="1 8">Specific class of high-redox-potential 4Fe-4S ferredoxins. Functions in anaerobic electron transport in most purple and in some other photosynthetic bacteria and in at least one genus (Paracoccus) of halophilic, denitrifying bacteria.</text>
</comment>
<reference evidence="10 11" key="1">
    <citation type="submission" date="2017-03" db="EMBL/GenBank/DDBJ databases">
        <authorList>
            <person name="Afonso C.L."/>
            <person name="Miller P.J."/>
            <person name="Scott M.A."/>
            <person name="Spackman E."/>
            <person name="Goraichik I."/>
            <person name="Dimitrov K.M."/>
            <person name="Suarez D.L."/>
            <person name="Swayne D.E."/>
        </authorList>
    </citation>
    <scope>NUCLEOTIDE SEQUENCE [LARGE SCALE GENOMIC DNA]</scope>
    <source>
        <strain evidence="10">SB41UT1</strain>
    </source>
</reference>
<dbReference type="AlphaFoldDB" id="A0A1X7ARS8"/>
<keyword evidence="2 8" id="KW-0813">Transport</keyword>
<dbReference type="GO" id="GO:0046872">
    <property type="term" value="F:metal ion binding"/>
    <property type="evidence" value="ECO:0007669"/>
    <property type="project" value="UniProtKB-KW"/>
</dbReference>
<dbReference type="Pfam" id="PF01355">
    <property type="entry name" value="HIPIP"/>
    <property type="match status" value="1"/>
</dbReference>
<dbReference type="GO" id="GO:0051539">
    <property type="term" value="F:4 iron, 4 sulfur cluster binding"/>
    <property type="evidence" value="ECO:0007669"/>
    <property type="project" value="UniProtKB-KW"/>
</dbReference>
<evidence type="ECO:0000256" key="1">
    <source>
        <dbReference type="ARBA" id="ARBA00002137"/>
    </source>
</evidence>
<name>A0A1X7ARS8_9GAMM</name>
<evidence type="ECO:0000256" key="8">
    <source>
        <dbReference type="RuleBase" id="RU000620"/>
    </source>
</evidence>